<gene>
    <name evidence="1" type="ORF">AAIG11_10865</name>
</gene>
<proteinExistence type="predicted"/>
<reference evidence="1 2" key="1">
    <citation type="submission" date="2024-04" db="EMBL/GenBank/DDBJ databases">
        <title>Genome sequencing and metabolic network reconstruction of aminoacids and betaine degradation by Anoxynatronum sibiricum.</title>
        <authorList>
            <person name="Detkova E.N."/>
            <person name="Boltjanskaja Y.V."/>
            <person name="Mardanov A.V."/>
            <person name="Kevbrin V."/>
        </authorList>
    </citation>
    <scope>NUCLEOTIDE SEQUENCE [LARGE SCALE GENOMIC DNA]</scope>
    <source>
        <strain evidence="1 2">Z-7981</strain>
    </source>
</reference>
<evidence type="ECO:0000313" key="1">
    <source>
        <dbReference type="EMBL" id="MEN1760980.1"/>
    </source>
</evidence>
<comment type="caution">
    <text evidence="1">The sequence shown here is derived from an EMBL/GenBank/DDBJ whole genome shotgun (WGS) entry which is preliminary data.</text>
</comment>
<name>A0ABU9VUY2_9CLOT</name>
<dbReference type="Proteomes" id="UP001407405">
    <property type="component" value="Unassembled WGS sequence"/>
</dbReference>
<accession>A0ABU9VUY2</accession>
<keyword evidence="2" id="KW-1185">Reference proteome</keyword>
<sequence>MIDLWEPESNPEDYEAFHHQGITLFIPKKLTAQSSEVVISLSQLFKWKKLMLEKY</sequence>
<dbReference type="EMBL" id="JBCITM010000010">
    <property type="protein sequence ID" value="MEN1760980.1"/>
    <property type="molecule type" value="Genomic_DNA"/>
</dbReference>
<protein>
    <submittedName>
        <fullName evidence="1">Uncharacterized protein</fullName>
    </submittedName>
</protein>
<organism evidence="1 2">
    <name type="scientific">Anoxynatronum sibiricum</name>
    <dbReference type="NCBI Taxonomy" id="210623"/>
    <lineage>
        <taxon>Bacteria</taxon>
        <taxon>Bacillati</taxon>
        <taxon>Bacillota</taxon>
        <taxon>Clostridia</taxon>
        <taxon>Eubacteriales</taxon>
        <taxon>Clostridiaceae</taxon>
        <taxon>Anoxynatronum</taxon>
    </lineage>
</organism>
<evidence type="ECO:0000313" key="2">
    <source>
        <dbReference type="Proteomes" id="UP001407405"/>
    </source>
</evidence>